<keyword evidence="1" id="KW-0812">Transmembrane</keyword>
<evidence type="ECO:0008006" key="5">
    <source>
        <dbReference type="Google" id="ProtNLM"/>
    </source>
</evidence>
<name>A0A143BK36_9BACT</name>
<dbReference type="OrthoDB" id="9780281at2"/>
<dbReference type="AlphaFoldDB" id="A0A143BK36"/>
<dbReference type="KEGG" id="gph:GEMMAAP_08020"/>
<keyword evidence="1" id="KW-0472">Membrane</keyword>
<sequence length="408" mass="43295">MPNLRAVFRLVKHPLLSLLVLAATLMTAAVAGAQTTSRTVEGRVRRPVREGADSTGMGPTRDVWVTLHRVGKDTAGPVDSVRSDANGRYRFTYTPFGNADAVYFASTTYGGIAYFTAPLKTAKATGDETEITVFDTTSRTFPLSVKGRHLIVSKADSSDKRTVVEVFELSNDSLATLIAAEVPNAAPTWSVGIPAAAVDVRANEGEISPDAFAAQNGRVSVFAPIAPGVKQVAFSYKLPSSSFPLRVRSEAGAVVFEVLLEEAQGTVKGQGFTSVDAVALEGRNFRRFLSQDVKPDADAVIELPSSGTPGRNLYIAGLLVAVGFLMMLALTRSMQRAASKRGQVVPTLRPQEPDTPLGDRLAQEIAALDAVYARQDNPSAAVTAAYQARRAELKAALTQALAEAGSGR</sequence>
<keyword evidence="1" id="KW-1133">Transmembrane helix</keyword>
<dbReference type="STRING" id="1379270.GEMMAAP_08020"/>
<feature type="chain" id="PRO_5007506911" description="Carboxypeptidase regulatory-like domain-containing protein" evidence="2">
    <location>
        <begin position="34"/>
        <end position="408"/>
    </location>
</feature>
<protein>
    <recommendedName>
        <fullName evidence="5">Carboxypeptidase regulatory-like domain-containing protein</fullName>
    </recommendedName>
</protein>
<keyword evidence="4" id="KW-1185">Reference proteome</keyword>
<dbReference type="eggNOG" id="COG2010">
    <property type="taxonomic scope" value="Bacteria"/>
</dbReference>
<reference evidence="3 4" key="1">
    <citation type="journal article" date="2014" name="Proc. Natl. Acad. Sci. U.S.A.">
        <title>Functional type 2 photosynthetic reaction centers found in the rare bacterial phylum Gemmatimonadetes.</title>
        <authorList>
            <person name="Zeng Y."/>
            <person name="Feng F."/>
            <person name="Medova H."/>
            <person name="Dean J."/>
            <person name="Koblizek M."/>
        </authorList>
    </citation>
    <scope>NUCLEOTIDE SEQUENCE [LARGE SCALE GENOMIC DNA]</scope>
    <source>
        <strain evidence="3 4">AP64</strain>
    </source>
</reference>
<keyword evidence="2" id="KW-0732">Signal</keyword>
<reference evidence="3 4" key="2">
    <citation type="journal article" date="2016" name="Environ. Microbiol. Rep.">
        <title>Metagenomic evidence for the presence of phototrophic Gemmatimonadetes bacteria in diverse environments.</title>
        <authorList>
            <person name="Zeng Y."/>
            <person name="Baumbach J."/>
            <person name="Barbosa E.G."/>
            <person name="Azevedo V."/>
            <person name="Zhang C."/>
            <person name="Koblizek M."/>
        </authorList>
    </citation>
    <scope>NUCLEOTIDE SEQUENCE [LARGE SCALE GENOMIC DNA]</scope>
    <source>
        <strain evidence="3 4">AP64</strain>
    </source>
</reference>
<dbReference type="EMBL" id="CP011454">
    <property type="protein sequence ID" value="AMW04794.1"/>
    <property type="molecule type" value="Genomic_DNA"/>
</dbReference>
<organism evidence="3 4">
    <name type="scientific">Gemmatimonas phototrophica</name>
    <dbReference type="NCBI Taxonomy" id="1379270"/>
    <lineage>
        <taxon>Bacteria</taxon>
        <taxon>Pseudomonadati</taxon>
        <taxon>Gemmatimonadota</taxon>
        <taxon>Gemmatimonadia</taxon>
        <taxon>Gemmatimonadales</taxon>
        <taxon>Gemmatimonadaceae</taxon>
        <taxon>Gemmatimonas</taxon>
    </lineage>
</organism>
<evidence type="ECO:0000256" key="2">
    <source>
        <dbReference type="SAM" id="SignalP"/>
    </source>
</evidence>
<dbReference type="RefSeq" id="WP_026850563.1">
    <property type="nucleotide sequence ID" value="NZ_CP011454.1"/>
</dbReference>
<evidence type="ECO:0000256" key="1">
    <source>
        <dbReference type="SAM" id="Phobius"/>
    </source>
</evidence>
<feature type="signal peptide" evidence="2">
    <location>
        <begin position="1"/>
        <end position="33"/>
    </location>
</feature>
<dbReference type="Proteomes" id="UP000076404">
    <property type="component" value="Chromosome"/>
</dbReference>
<proteinExistence type="predicted"/>
<gene>
    <name evidence="3" type="ORF">GEMMAAP_08020</name>
</gene>
<evidence type="ECO:0000313" key="3">
    <source>
        <dbReference type="EMBL" id="AMW04794.1"/>
    </source>
</evidence>
<accession>A0A143BK36</accession>
<evidence type="ECO:0000313" key="4">
    <source>
        <dbReference type="Proteomes" id="UP000076404"/>
    </source>
</evidence>
<feature type="transmembrane region" description="Helical" evidence="1">
    <location>
        <begin position="313"/>
        <end position="331"/>
    </location>
</feature>